<proteinExistence type="predicted"/>
<dbReference type="PROSITE" id="PS01148">
    <property type="entry name" value="UPF0033"/>
    <property type="match status" value="1"/>
</dbReference>
<sequence length="71" mass="8237">MIKINCMGYNCPLPVIMLREKYPLIMSGKKILLVTDHNLAVQNIEYYCSLNNLEYKSEEVLKGVWEITVSK</sequence>
<dbReference type="OrthoDB" id="9801500at2"/>
<organism evidence="2 3">
    <name type="scientific">Pseudoleptotrichia goodfellowii</name>
    <dbReference type="NCBI Taxonomy" id="157692"/>
    <lineage>
        <taxon>Bacteria</taxon>
        <taxon>Fusobacteriati</taxon>
        <taxon>Fusobacteriota</taxon>
        <taxon>Fusobacteriia</taxon>
        <taxon>Fusobacteriales</taxon>
        <taxon>Leptotrichiaceae</taxon>
        <taxon>Pseudoleptotrichia</taxon>
    </lineage>
</organism>
<dbReference type="SUPFAM" id="SSF64307">
    <property type="entry name" value="SirA-like"/>
    <property type="match status" value="1"/>
</dbReference>
<dbReference type="STRING" id="714315.GCA_000516535_00805"/>
<dbReference type="Pfam" id="PF01206">
    <property type="entry name" value="TusA"/>
    <property type="match status" value="1"/>
</dbReference>
<name>A0A510J9Q1_9FUSO</name>
<dbReference type="EMBL" id="AP019822">
    <property type="protein sequence ID" value="BBM35884.1"/>
    <property type="molecule type" value="Genomic_DNA"/>
</dbReference>
<accession>A0A510J9Q1</accession>
<gene>
    <name evidence="2" type="ORF">JCM16774_0814</name>
</gene>
<evidence type="ECO:0000313" key="2">
    <source>
        <dbReference type="EMBL" id="BBM35884.1"/>
    </source>
</evidence>
<feature type="domain" description="UPF0033" evidence="1">
    <location>
        <begin position="4"/>
        <end position="28"/>
    </location>
</feature>
<dbReference type="RefSeq" id="WP_026737334.1">
    <property type="nucleotide sequence ID" value="NZ_AP019822.1"/>
</dbReference>
<dbReference type="CDD" id="cd00291">
    <property type="entry name" value="SirA_YedF_YeeD"/>
    <property type="match status" value="1"/>
</dbReference>
<dbReference type="InterPro" id="IPR001455">
    <property type="entry name" value="TusA-like"/>
</dbReference>
<dbReference type="Proteomes" id="UP000321606">
    <property type="component" value="Chromosome"/>
</dbReference>
<evidence type="ECO:0000259" key="1">
    <source>
        <dbReference type="PROSITE" id="PS01148"/>
    </source>
</evidence>
<dbReference type="InterPro" id="IPR036868">
    <property type="entry name" value="TusA-like_sf"/>
</dbReference>
<protein>
    <recommendedName>
        <fullName evidence="1">UPF0033 domain-containing protein</fullName>
    </recommendedName>
</protein>
<evidence type="ECO:0000313" key="3">
    <source>
        <dbReference type="Proteomes" id="UP000321606"/>
    </source>
</evidence>
<dbReference type="KEGG" id="lgo:JCM16774_0814"/>
<reference evidence="2 3" key="1">
    <citation type="submission" date="2019-07" db="EMBL/GenBank/DDBJ databases">
        <title>Complete Genome Sequence of Leptotrichia goodfellowii Strain JCM 16774.</title>
        <authorList>
            <person name="Watanabe S."/>
            <person name="Cui L."/>
        </authorList>
    </citation>
    <scope>NUCLEOTIDE SEQUENCE [LARGE SCALE GENOMIC DNA]</scope>
    <source>
        <strain evidence="2 3">JCM16774</strain>
    </source>
</reference>
<dbReference type="AlphaFoldDB" id="A0A510J9Q1"/>
<dbReference type="Gene3D" id="3.30.110.40">
    <property type="entry name" value="TusA-like domain"/>
    <property type="match status" value="1"/>
</dbReference>